<evidence type="ECO:0000313" key="2">
    <source>
        <dbReference type="EMBL" id="AKE41519.1"/>
    </source>
</evidence>
<dbReference type="Proteomes" id="UP000033457">
    <property type="component" value="Chromosome"/>
</dbReference>
<gene>
    <name evidence="3" type="ORF">NCTC949_01920</name>
    <name evidence="2" type="ORF">UL82_06770</name>
</gene>
<name>A0A0F6TDD4_9CORY</name>
<feature type="transmembrane region" description="Helical" evidence="1">
    <location>
        <begin position="6"/>
        <end position="25"/>
    </location>
</feature>
<evidence type="ECO:0000256" key="1">
    <source>
        <dbReference type="SAM" id="Phobius"/>
    </source>
</evidence>
<protein>
    <submittedName>
        <fullName evidence="3">Hypothetical membrane protein</fullName>
    </submittedName>
</protein>
<accession>A0A0F6TDD4</accession>
<evidence type="ECO:0000313" key="5">
    <source>
        <dbReference type="Proteomes" id="UP000271380"/>
    </source>
</evidence>
<proteinExistence type="predicted"/>
<dbReference type="STRING" id="35755.UL82_06770"/>
<reference evidence="2 4" key="1">
    <citation type="journal article" date="2015" name="Genome Announc.">
        <title>Complete Genome Sequence of Corynebacterium kutscheri DSM 20755, a Corynebacterial Type Strain with Remarkably Low G+C Content of Chromosomal DNA.</title>
        <authorList>
            <person name="Ruckert C."/>
            <person name="Albersmeier A."/>
            <person name="Winkler A."/>
            <person name="Tauch A."/>
        </authorList>
    </citation>
    <scope>NUCLEOTIDE SEQUENCE [LARGE SCALE GENOMIC DNA]</scope>
    <source>
        <strain evidence="2 4">DSM 20755</strain>
    </source>
</reference>
<sequence length="55" mass="5953">MNNYWLVYLLFMIAGFLVGGVWTAYKNGSTIAMIVLGVLAFIAGATGIFWAMGMS</sequence>
<keyword evidence="1" id="KW-0472">Membrane</keyword>
<keyword evidence="4" id="KW-1185">Reference proteome</keyword>
<dbReference type="HOGENOM" id="CLU_198864_1_0_11"/>
<dbReference type="EMBL" id="CP011312">
    <property type="protein sequence ID" value="AKE41519.1"/>
    <property type="molecule type" value="Genomic_DNA"/>
</dbReference>
<feature type="transmembrane region" description="Helical" evidence="1">
    <location>
        <begin position="32"/>
        <end position="52"/>
    </location>
</feature>
<evidence type="ECO:0000313" key="4">
    <source>
        <dbReference type="Proteomes" id="UP000033457"/>
    </source>
</evidence>
<dbReference type="KEGG" id="cku:UL82_06770"/>
<evidence type="ECO:0000313" key="3">
    <source>
        <dbReference type="EMBL" id="VEH08797.1"/>
    </source>
</evidence>
<keyword evidence="1" id="KW-1133">Transmembrane helix</keyword>
<dbReference type="RefSeq" id="WP_046439846.1">
    <property type="nucleotide sequence ID" value="NZ_CP011312.1"/>
</dbReference>
<organism evidence="2 4">
    <name type="scientific">Corynebacterium kutscheri</name>
    <dbReference type="NCBI Taxonomy" id="35755"/>
    <lineage>
        <taxon>Bacteria</taxon>
        <taxon>Bacillati</taxon>
        <taxon>Actinomycetota</taxon>
        <taxon>Actinomycetes</taxon>
        <taxon>Mycobacteriales</taxon>
        <taxon>Corynebacteriaceae</taxon>
        <taxon>Corynebacterium</taxon>
    </lineage>
</organism>
<dbReference type="Proteomes" id="UP000271380">
    <property type="component" value="Chromosome"/>
</dbReference>
<dbReference type="OrthoDB" id="4419515at2"/>
<dbReference type="AlphaFoldDB" id="A0A0F6TDD4"/>
<dbReference type="EMBL" id="LR134377">
    <property type="protein sequence ID" value="VEH08797.1"/>
    <property type="molecule type" value="Genomic_DNA"/>
</dbReference>
<keyword evidence="1" id="KW-0812">Transmembrane</keyword>
<reference evidence="3 5" key="2">
    <citation type="submission" date="2018-12" db="EMBL/GenBank/DDBJ databases">
        <authorList>
            <consortium name="Pathogen Informatics"/>
        </authorList>
    </citation>
    <scope>NUCLEOTIDE SEQUENCE [LARGE SCALE GENOMIC DNA]</scope>
    <source>
        <strain evidence="3 5">NCTC949</strain>
    </source>
</reference>